<feature type="domain" description="Amidohydrolase-related" evidence="2">
    <location>
        <begin position="67"/>
        <end position="444"/>
    </location>
</feature>
<evidence type="ECO:0000313" key="3">
    <source>
        <dbReference type="EMBL" id="CPR17997.1"/>
    </source>
</evidence>
<evidence type="ECO:0000313" key="4">
    <source>
        <dbReference type="Proteomes" id="UP000044377"/>
    </source>
</evidence>
<evidence type="ECO:0000259" key="2">
    <source>
        <dbReference type="Pfam" id="PF01979"/>
    </source>
</evidence>
<dbReference type="Gene3D" id="3.20.20.140">
    <property type="entry name" value="Metal-dependent hydrolases"/>
    <property type="match status" value="1"/>
</dbReference>
<keyword evidence="3" id="KW-0378">Hydrolase</keyword>
<organism evidence="3 4">
    <name type="scientific">Brenneria goodwinii</name>
    <dbReference type="NCBI Taxonomy" id="1109412"/>
    <lineage>
        <taxon>Bacteria</taxon>
        <taxon>Pseudomonadati</taxon>
        <taxon>Pseudomonadota</taxon>
        <taxon>Gammaproteobacteria</taxon>
        <taxon>Enterobacterales</taxon>
        <taxon>Pectobacteriaceae</taxon>
        <taxon>Brenneria</taxon>
    </lineage>
</organism>
<dbReference type="Pfam" id="PF01979">
    <property type="entry name" value="Amidohydro_1"/>
    <property type="match status" value="1"/>
</dbReference>
<dbReference type="Proteomes" id="UP000044377">
    <property type="component" value="Unassembled WGS sequence"/>
</dbReference>
<accession>A0A0G4JX12</accession>
<comment type="similarity">
    <text evidence="1">Belongs to the metallo-dependent hydrolases superfamily. ATZ/TRZ family.</text>
</comment>
<gene>
    <name evidence="3" type="ORF">BN1221_02966</name>
</gene>
<evidence type="ECO:0000256" key="1">
    <source>
        <dbReference type="ARBA" id="ARBA00006745"/>
    </source>
</evidence>
<dbReference type="PANTHER" id="PTHR43794">
    <property type="entry name" value="AMINOHYDROLASE SSNA-RELATED"/>
    <property type="match status" value="1"/>
</dbReference>
<dbReference type="InterPro" id="IPR011059">
    <property type="entry name" value="Metal-dep_hydrolase_composite"/>
</dbReference>
<dbReference type="InterPro" id="IPR006680">
    <property type="entry name" value="Amidohydro-rel"/>
</dbReference>
<dbReference type="PANTHER" id="PTHR43794:SF5">
    <property type="entry name" value="CHLOROHYDROLASE FAMILY PROTEIN"/>
    <property type="match status" value="1"/>
</dbReference>
<dbReference type="AlphaFoldDB" id="A0A0G4JX12"/>
<proteinExistence type="inferred from homology"/>
<keyword evidence="4" id="KW-1185">Reference proteome</keyword>
<dbReference type="GO" id="GO:0050270">
    <property type="term" value="F:S-adenosylhomocysteine deaminase activity"/>
    <property type="evidence" value="ECO:0007669"/>
    <property type="project" value="UniProtKB-EC"/>
</dbReference>
<dbReference type="EMBL" id="CGIG01000001">
    <property type="protein sequence ID" value="CPR17997.1"/>
    <property type="molecule type" value="Genomic_DNA"/>
</dbReference>
<name>A0A0G4JX12_9GAMM</name>
<dbReference type="SUPFAM" id="SSF51338">
    <property type="entry name" value="Composite domain of metallo-dependent hydrolases"/>
    <property type="match status" value="1"/>
</dbReference>
<dbReference type="Gene3D" id="2.30.40.10">
    <property type="entry name" value="Urease, subunit C, domain 1"/>
    <property type="match status" value="1"/>
</dbReference>
<reference evidence="4" key="1">
    <citation type="submission" date="2015-01" db="EMBL/GenBank/DDBJ databases">
        <authorList>
            <person name="Paterson Steve"/>
        </authorList>
    </citation>
    <scope>NUCLEOTIDE SEQUENCE [LARGE SCALE GENOMIC DNA]</scope>
    <source>
        <strain evidence="4">OBR1</strain>
    </source>
</reference>
<dbReference type="SUPFAM" id="SSF51556">
    <property type="entry name" value="Metallo-dependent hydrolases"/>
    <property type="match status" value="1"/>
</dbReference>
<dbReference type="InterPro" id="IPR032466">
    <property type="entry name" value="Metal_Hydrolase"/>
</dbReference>
<dbReference type="STRING" id="1109412.BN1221_02966"/>
<dbReference type="RefSeq" id="WP_048637935.1">
    <property type="nucleotide sequence ID" value="NZ_CGIG01000001.1"/>
</dbReference>
<dbReference type="EC" id="3.5.4.28" evidence="3"/>
<dbReference type="InterPro" id="IPR050287">
    <property type="entry name" value="MTA/SAH_deaminase"/>
</dbReference>
<sequence length="521" mass="57106">MLLSHTDLTDENDEIIFIRGGELINEATETLERKDILIVNGVIADIVLPGMDVPPCANVVNAENRILHAGLINSHTHGHGNLSRGMGDRWTLELLLTAGPWMSGHRTDGDKYLTTLIGAAEMLLKGCTACYDLTYEFPCPSESGLEAAKKAYQDAGMRAVIAPMMADLSFFEAIPGLIQALPEHYQSQVSALRLAPAKKTFEALNGVLKSWGDGGQNEIKIALAPTIPHHCSDEFLLTCKDIAEEYGLPVHSHVAESKIQAVTGMNRYGRTLTQHLDRLGLINAGFTVAHGVWLDDDDMHILGRHGASVAHNPGSNMILGSGLADVRSMLNSHINVGIGTDGSNCSDNQNMYEAMRMASMVSNVRTPEWYSWLTPGEIFKSATEGSARALGLAGKTGKLEKGHYADIVFLDRNSINLIPVNNIIHSLIRTEDGRSVCDVMVGGKFAVKNRELVNIDIKKLRLQAENAVERLDKLNYNNGVLFRGIERLVGEFCVGLAKKDYPIHRYGSCAHHHHHDHDCKR</sequence>
<protein>
    <submittedName>
        <fullName evidence="3">S-adenosylhomocysteine deaminase Methylthioadenosine deaminase</fullName>
        <ecNumber evidence="3">3.5.4.28</ecNumber>
    </submittedName>
</protein>
<dbReference type="OrthoDB" id="9807210at2"/>